<gene>
    <name evidence="1" type="ORF">ACFSKK_22700</name>
</gene>
<proteinExistence type="predicted"/>
<keyword evidence="2" id="KW-1185">Reference proteome</keyword>
<name>A0ABW5C5F5_9BACI</name>
<protein>
    <submittedName>
        <fullName evidence="1">Uncharacterized protein</fullName>
    </submittedName>
</protein>
<comment type="caution">
    <text evidence="1">The sequence shown here is derived from an EMBL/GenBank/DDBJ whole genome shotgun (WGS) entry which is preliminary data.</text>
</comment>
<dbReference type="RefSeq" id="WP_379053338.1">
    <property type="nucleotide sequence ID" value="NZ_JBHUIK010000007.1"/>
</dbReference>
<sequence>MSLQKSSTEKLGARSQVVPIRSQAEIIAERRRARRARINLADSRARSILNGTADIPASITIRDPKNEFDLYREDINKAISEIAAIKE</sequence>
<accession>A0ABW5C5F5</accession>
<organism evidence="1 2">
    <name type="scientific">Metabacillus endolithicus</name>
    <dbReference type="NCBI Taxonomy" id="1535204"/>
    <lineage>
        <taxon>Bacteria</taxon>
        <taxon>Bacillati</taxon>
        <taxon>Bacillota</taxon>
        <taxon>Bacilli</taxon>
        <taxon>Bacillales</taxon>
        <taxon>Bacillaceae</taxon>
        <taxon>Metabacillus</taxon>
    </lineage>
</organism>
<dbReference type="Proteomes" id="UP001597318">
    <property type="component" value="Unassembled WGS sequence"/>
</dbReference>
<evidence type="ECO:0000313" key="1">
    <source>
        <dbReference type="EMBL" id="MFD2216490.1"/>
    </source>
</evidence>
<evidence type="ECO:0000313" key="2">
    <source>
        <dbReference type="Proteomes" id="UP001597318"/>
    </source>
</evidence>
<reference evidence="2" key="1">
    <citation type="journal article" date="2019" name="Int. J. Syst. Evol. Microbiol.">
        <title>The Global Catalogue of Microorganisms (GCM) 10K type strain sequencing project: providing services to taxonomists for standard genome sequencing and annotation.</title>
        <authorList>
            <consortium name="The Broad Institute Genomics Platform"/>
            <consortium name="The Broad Institute Genome Sequencing Center for Infectious Disease"/>
            <person name="Wu L."/>
            <person name="Ma J."/>
        </authorList>
    </citation>
    <scope>NUCLEOTIDE SEQUENCE [LARGE SCALE GENOMIC DNA]</scope>
    <source>
        <strain evidence="2">CGMCC 1.15474</strain>
    </source>
</reference>
<dbReference type="EMBL" id="JBHUIK010000007">
    <property type="protein sequence ID" value="MFD2216490.1"/>
    <property type="molecule type" value="Genomic_DNA"/>
</dbReference>